<accession>A0A2W5SQ77</accession>
<dbReference type="InterPro" id="IPR044862">
    <property type="entry name" value="Pro_4_hyd_alph_FE2OG_OXY"/>
</dbReference>
<organism evidence="2 3">
    <name type="scientific">Archangium gephyra</name>
    <dbReference type="NCBI Taxonomy" id="48"/>
    <lineage>
        <taxon>Bacteria</taxon>
        <taxon>Pseudomonadati</taxon>
        <taxon>Myxococcota</taxon>
        <taxon>Myxococcia</taxon>
        <taxon>Myxococcales</taxon>
        <taxon>Cystobacterineae</taxon>
        <taxon>Archangiaceae</taxon>
        <taxon>Archangium</taxon>
    </lineage>
</organism>
<reference evidence="2 3" key="1">
    <citation type="submission" date="2017-08" db="EMBL/GenBank/DDBJ databases">
        <title>Infants hospitalized years apart are colonized by the same room-sourced microbial strains.</title>
        <authorList>
            <person name="Brooks B."/>
            <person name="Olm M.R."/>
            <person name="Firek B.A."/>
            <person name="Baker R."/>
            <person name="Thomas B.C."/>
            <person name="Morowitz M.J."/>
            <person name="Banfield J.F."/>
        </authorList>
    </citation>
    <scope>NUCLEOTIDE SEQUENCE [LARGE SCALE GENOMIC DNA]</scope>
    <source>
        <strain evidence="2">S2_003_000_R2_14</strain>
    </source>
</reference>
<gene>
    <name evidence="2" type="ORF">DI536_37565</name>
</gene>
<evidence type="ECO:0000313" key="3">
    <source>
        <dbReference type="Proteomes" id="UP000249061"/>
    </source>
</evidence>
<name>A0A2W5SQ77_9BACT</name>
<comment type="caution">
    <text evidence="2">The sequence shown here is derived from an EMBL/GenBank/DDBJ whole genome shotgun (WGS) entry which is preliminary data.</text>
</comment>
<dbReference type="Gene3D" id="2.60.120.620">
    <property type="entry name" value="q2cbj1_9rhob like domain"/>
    <property type="match status" value="1"/>
</dbReference>
<feature type="domain" description="Prolyl 4-hydroxylase alpha subunit Fe(2+) 2OG dioxygenase" evidence="1">
    <location>
        <begin position="4"/>
        <end position="69"/>
    </location>
</feature>
<dbReference type="EMBL" id="QFQP01000266">
    <property type="protein sequence ID" value="PZR01596.1"/>
    <property type="molecule type" value="Genomic_DNA"/>
</dbReference>
<evidence type="ECO:0000259" key="1">
    <source>
        <dbReference type="Pfam" id="PF13640"/>
    </source>
</evidence>
<proteinExistence type="predicted"/>
<dbReference type="PANTHER" id="PTHR35169:SF1">
    <property type="entry name" value="PROLYL 4-HYDROXYLASE ALPHA SUBUNIT FE(2+) 2OG DIOXYGENASE DOMAIN-CONTAINING PROTEIN"/>
    <property type="match status" value="1"/>
</dbReference>
<dbReference type="Pfam" id="PF13640">
    <property type="entry name" value="2OG-FeII_Oxy_3"/>
    <property type="match status" value="1"/>
</dbReference>
<sequence length="77" mass="8655">GAGELTALWYVCEEWDHEWGGETVFFDEHRDVRAAVSPRPGRLVVFDGEILHAGRPPNRNCHAARFTLAVKLEPVKA</sequence>
<dbReference type="PANTHER" id="PTHR35169">
    <property type="entry name" value="FE2OG DIOXYGENASE DOMAIN-CONTAINING PROTEIN"/>
    <property type="match status" value="1"/>
</dbReference>
<protein>
    <submittedName>
        <fullName evidence="2">Proline hydroxylase</fullName>
    </submittedName>
</protein>
<dbReference type="AlphaFoldDB" id="A0A2W5SQ77"/>
<dbReference type="Proteomes" id="UP000249061">
    <property type="component" value="Unassembled WGS sequence"/>
</dbReference>
<feature type="non-terminal residue" evidence="2">
    <location>
        <position position="1"/>
    </location>
</feature>
<evidence type="ECO:0000313" key="2">
    <source>
        <dbReference type="EMBL" id="PZR01596.1"/>
    </source>
</evidence>